<dbReference type="GO" id="GO:0008750">
    <property type="term" value="F:proton-translocating NAD(P)+ transhydrogenase activity"/>
    <property type="evidence" value="ECO:0007669"/>
    <property type="project" value="UniProtKB-EC"/>
</dbReference>
<proteinExistence type="predicted"/>
<protein>
    <recommendedName>
        <fullName evidence="1">proton-translocating NAD(P)(+) transhydrogenase</fullName>
        <ecNumber evidence="1">7.1.1.1</ecNumber>
    </recommendedName>
</protein>
<keyword evidence="2" id="KW-0521">NADP</keyword>
<dbReference type="Pfam" id="PF05222">
    <property type="entry name" value="AlaDh_PNT_N"/>
    <property type="match status" value="1"/>
</dbReference>
<dbReference type="InterPro" id="IPR007886">
    <property type="entry name" value="AlaDH/PNT_N"/>
</dbReference>
<evidence type="ECO:0000256" key="1">
    <source>
        <dbReference type="ARBA" id="ARBA00012943"/>
    </source>
</evidence>
<evidence type="ECO:0000259" key="6">
    <source>
        <dbReference type="SMART" id="SM01003"/>
    </source>
</evidence>
<dbReference type="PANTHER" id="PTHR10160">
    <property type="entry name" value="NAD(P) TRANSHYDROGENASE"/>
    <property type="match status" value="1"/>
</dbReference>
<evidence type="ECO:0000313" key="7">
    <source>
        <dbReference type="EMBL" id="JAS27925.1"/>
    </source>
</evidence>
<evidence type="ECO:0000256" key="5">
    <source>
        <dbReference type="ARBA" id="ARBA00048202"/>
    </source>
</evidence>
<dbReference type="SMART" id="SM01003">
    <property type="entry name" value="AlaDh_PNT_N"/>
    <property type="match status" value="1"/>
</dbReference>
<feature type="domain" description="Alanine dehydrogenase/pyridine nucleotide transhydrogenase N-terminal" evidence="6">
    <location>
        <begin position="77"/>
        <end position="181"/>
    </location>
</feature>
<accession>A0A1B6DQG6</accession>
<gene>
    <name evidence="7" type="ORF">g.42106</name>
</gene>
<dbReference type="EMBL" id="GEDC01009373">
    <property type="protein sequence ID" value="JAS27925.1"/>
    <property type="molecule type" value="Transcribed_RNA"/>
</dbReference>
<name>A0A1B6DQG6_9HEMI</name>
<dbReference type="PANTHER" id="PTHR10160:SF19">
    <property type="entry name" value="PROTON-TRANSLOCATING NAD(P)(+) TRANSHYDROGENASE"/>
    <property type="match status" value="1"/>
</dbReference>
<organism evidence="7">
    <name type="scientific">Clastoptera arizonana</name>
    <name type="common">Arizona spittle bug</name>
    <dbReference type="NCBI Taxonomy" id="38151"/>
    <lineage>
        <taxon>Eukaryota</taxon>
        <taxon>Metazoa</taxon>
        <taxon>Ecdysozoa</taxon>
        <taxon>Arthropoda</taxon>
        <taxon>Hexapoda</taxon>
        <taxon>Insecta</taxon>
        <taxon>Pterygota</taxon>
        <taxon>Neoptera</taxon>
        <taxon>Paraneoptera</taxon>
        <taxon>Hemiptera</taxon>
        <taxon>Auchenorrhyncha</taxon>
        <taxon>Cercopoidea</taxon>
        <taxon>Clastopteridae</taxon>
        <taxon>Clastoptera</taxon>
    </lineage>
</organism>
<sequence length="181" mass="20503">FNLSGLLSFNRPTTNFLRLSISSFSFNCLRMSKCSLLSQRGILLVWRKRFSVSHKAWKEAEAAKKILGRPYKEMTIGVPKEIWQNEKRVAITPAVTGTLVKKGFTVNVEEGAGTEAKFRDFEYKSAGAKLVKKEDAFHSDLVLKVRQPMETEVDLFKPNSTLISFLYPLQNKTLVEALGKK</sequence>
<evidence type="ECO:0000256" key="4">
    <source>
        <dbReference type="ARBA" id="ARBA00023027"/>
    </source>
</evidence>
<dbReference type="SUPFAM" id="SSF52283">
    <property type="entry name" value="Formate/glycerate dehydrogenase catalytic domain-like"/>
    <property type="match status" value="1"/>
</dbReference>
<keyword evidence="4" id="KW-0520">NAD</keyword>
<dbReference type="GO" id="GO:0050661">
    <property type="term" value="F:NADP binding"/>
    <property type="evidence" value="ECO:0007669"/>
    <property type="project" value="TreeGrafter"/>
</dbReference>
<feature type="non-terminal residue" evidence="7">
    <location>
        <position position="181"/>
    </location>
</feature>
<dbReference type="GO" id="GO:0006740">
    <property type="term" value="P:NADPH regeneration"/>
    <property type="evidence" value="ECO:0007669"/>
    <property type="project" value="TreeGrafter"/>
</dbReference>
<evidence type="ECO:0000256" key="2">
    <source>
        <dbReference type="ARBA" id="ARBA00022857"/>
    </source>
</evidence>
<dbReference type="GO" id="GO:0005743">
    <property type="term" value="C:mitochondrial inner membrane"/>
    <property type="evidence" value="ECO:0007669"/>
    <property type="project" value="TreeGrafter"/>
</dbReference>
<comment type="catalytic activity">
    <reaction evidence="5">
        <text>NAD(+) + NADPH + H(+)(in) = NADH + NADP(+) + H(+)(out)</text>
        <dbReference type="Rhea" id="RHEA:47992"/>
        <dbReference type="ChEBI" id="CHEBI:15378"/>
        <dbReference type="ChEBI" id="CHEBI:57540"/>
        <dbReference type="ChEBI" id="CHEBI:57783"/>
        <dbReference type="ChEBI" id="CHEBI:57945"/>
        <dbReference type="ChEBI" id="CHEBI:58349"/>
        <dbReference type="EC" id="7.1.1.1"/>
    </reaction>
</comment>
<feature type="non-terminal residue" evidence="7">
    <location>
        <position position="1"/>
    </location>
</feature>
<dbReference type="Gene3D" id="3.40.50.720">
    <property type="entry name" value="NAD(P)-binding Rossmann-like Domain"/>
    <property type="match status" value="1"/>
</dbReference>
<keyword evidence="3" id="KW-1278">Translocase</keyword>
<dbReference type="EC" id="7.1.1.1" evidence="1"/>
<dbReference type="AlphaFoldDB" id="A0A1B6DQG6"/>
<evidence type="ECO:0000256" key="3">
    <source>
        <dbReference type="ARBA" id="ARBA00022967"/>
    </source>
</evidence>
<reference evidence="7" key="1">
    <citation type="submission" date="2015-12" db="EMBL/GenBank/DDBJ databases">
        <title>De novo transcriptome assembly of four potential Pierce s Disease insect vectors from Arizona vineyards.</title>
        <authorList>
            <person name="Tassone E.E."/>
        </authorList>
    </citation>
    <scope>NUCLEOTIDE SEQUENCE</scope>
</reference>